<comment type="caution">
    <text evidence="1">The sequence shown here is derived from an EMBL/GenBank/DDBJ whole genome shotgun (WGS) entry which is preliminary data.</text>
</comment>
<dbReference type="EMBL" id="JANFYS010000001">
    <property type="protein sequence ID" value="MCQ4769039.1"/>
    <property type="molecule type" value="Genomic_DNA"/>
</dbReference>
<sequence length="459" mass="50154">MAGYTKKYTGGDDELDAVLKKQGEAYDAAKVAGDRKAMRAANDRANMARNEKGYAAEYASADILATPDRTGGGSGGGGSASSNRTGFSYATAPSYASKYQDLIDELTGSILGREKFSYDPETDPTYQIYKDQYTKAGQKAMEDTLGQVSARTGGLASSYAGTASQQAYNGYMSELAAKIPELQQMAYEMYMADLDGKRSDLSMLMGLESSDYGRYQDALGQWNTDRSFAYGASRDALADRRYDNEWNYQVGRDQISDQRYQDETAYNREQDRKAWEHQAESDAWDRAMANWQMTGVLDEAGAAVLGIPAGTKSTDYQYQLAQMAKMSASGSGGRRTGDKTEETGGSIYEQLYASGVRSMGDAYAALVDAGYSDTQANNLANYFMDMLESGRFDRAAKQAEYDNAEVDKQSVIALGYGPINASTLERLEAEGKIESYVEGGKIKFRRSSLPQDMLGGRYG</sequence>
<dbReference type="RefSeq" id="WP_256302900.1">
    <property type="nucleotide sequence ID" value="NZ_JANFYS010000001.1"/>
</dbReference>
<protein>
    <submittedName>
        <fullName evidence="1">Uncharacterized protein</fullName>
    </submittedName>
</protein>
<evidence type="ECO:0000313" key="1">
    <source>
        <dbReference type="EMBL" id="MCQ4768986.1"/>
    </source>
</evidence>
<dbReference type="Proteomes" id="UP001204562">
    <property type="component" value="Unassembled WGS sequence"/>
</dbReference>
<dbReference type="AlphaFoldDB" id="A0AAW5JG40"/>
<dbReference type="EMBL" id="JANFYS010000001">
    <property type="protein sequence ID" value="MCQ4768986.1"/>
    <property type="molecule type" value="Genomic_DNA"/>
</dbReference>
<name>A0AAW5JG40_9FIRM</name>
<organism evidence="1 3">
    <name type="scientific">Intestinimonas massiliensis</name>
    <name type="common">ex Afouda et al. 2020</name>
    <dbReference type="NCBI Taxonomy" id="1673721"/>
    <lineage>
        <taxon>Bacteria</taxon>
        <taxon>Bacillati</taxon>
        <taxon>Bacillota</taxon>
        <taxon>Clostridia</taxon>
        <taxon>Eubacteriales</taxon>
        <taxon>Intestinimonas</taxon>
    </lineage>
</organism>
<evidence type="ECO:0000313" key="3">
    <source>
        <dbReference type="Proteomes" id="UP001204562"/>
    </source>
</evidence>
<accession>A0AAW5JG40</accession>
<evidence type="ECO:0000313" key="2">
    <source>
        <dbReference type="EMBL" id="MCQ4769039.1"/>
    </source>
</evidence>
<reference evidence="1" key="1">
    <citation type="submission" date="2022-06" db="EMBL/GenBank/DDBJ databases">
        <title>Isolation of gut microbiota from human fecal samples.</title>
        <authorList>
            <person name="Pamer E.G."/>
            <person name="Barat B."/>
            <person name="Waligurski E."/>
            <person name="Medina S."/>
            <person name="Paddock L."/>
            <person name="Mostad J."/>
        </authorList>
    </citation>
    <scope>NUCLEOTIDE SEQUENCE</scope>
    <source>
        <strain evidence="1">DFI.9.91</strain>
    </source>
</reference>
<proteinExistence type="predicted"/>
<gene>
    <name evidence="1" type="ORF">NE579_00705</name>
    <name evidence="2" type="ORF">NE579_00980</name>
</gene>